<keyword evidence="2" id="KW-0805">Transcription regulation</keyword>
<evidence type="ECO:0000313" key="6">
    <source>
        <dbReference type="EMBL" id="MFD2660242.1"/>
    </source>
</evidence>
<dbReference type="Pfam" id="PF00356">
    <property type="entry name" value="LacI"/>
    <property type="match status" value="1"/>
</dbReference>
<dbReference type="SUPFAM" id="SSF47413">
    <property type="entry name" value="lambda repressor-like DNA-binding domains"/>
    <property type="match status" value="1"/>
</dbReference>
<name>A0ABW5QV54_9BACL</name>
<organism evidence="6 7">
    <name type="scientific">Paenibacillus thailandensis</name>
    <dbReference type="NCBI Taxonomy" id="393250"/>
    <lineage>
        <taxon>Bacteria</taxon>
        <taxon>Bacillati</taxon>
        <taxon>Bacillota</taxon>
        <taxon>Bacilli</taxon>
        <taxon>Bacillales</taxon>
        <taxon>Paenibacillaceae</taxon>
        <taxon>Paenibacillus</taxon>
    </lineage>
</organism>
<evidence type="ECO:0000256" key="3">
    <source>
        <dbReference type="ARBA" id="ARBA00023125"/>
    </source>
</evidence>
<dbReference type="SMART" id="SM00354">
    <property type="entry name" value="HTH_LACI"/>
    <property type="match status" value="1"/>
</dbReference>
<comment type="caution">
    <text evidence="6">The sequence shown here is derived from an EMBL/GenBank/DDBJ whole genome shotgun (WGS) entry which is preliminary data.</text>
</comment>
<dbReference type="InterPro" id="IPR010982">
    <property type="entry name" value="Lambda_DNA-bd_dom_sf"/>
</dbReference>
<dbReference type="Pfam" id="PF13377">
    <property type="entry name" value="Peripla_BP_3"/>
    <property type="match status" value="1"/>
</dbReference>
<evidence type="ECO:0000313" key="7">
    <source>
        <dbReference type="Proteomes" id="UP001597493"/>
    </source>
</evidence>
<dbReference type="InterPro" id="IPR028082">
    <property type="entry name" value="Peripla_BP_I"/>
</dbReference>
<dbReference type="PANTHER" id="PTHR30146:SF148">
    <property type="entry name" value="HTH-TYPE TRANSCRIPTIONAL REPRESSOR PURR-RELATED"/>
    <property type="match status" value="1"/>
</dbReference>
<evidence type="ECO:0000256" key="2">
    <source>
        <dbReference type="ARBA" id="ARBA00023015"/>
    </source>
</evidence>
<dbReference type="PANTHER" id="PTHR30146">
    <property type="entry name" value="LACI-RELATED TRANSCRIPTIONAL REPRESSOR"/>
    <property type="match status" value="1"/>
</dbReference>
<dbReference type="EMBL" id="JBHUMY010000007">
    <property type="protein sequence ID" value="MFD2660242.1"/>
    <property type="molecule type" value="Genomic_DNA"/>
</dbReference>
<gene>
    <name evidence="6" type="ORF">ACFSW5_08150</name>
</gene>
<proteinExistence type="predicted"/>
<dbReference type="CDD" id="cd01392">
    <property type="entry name" value="HTH_LacI"/>
    <property type="match status" value="1"/>
</dbReference>
<dbReference type="InterPro" id="IPR046335">
    <property type="entry name" value="LacI/GalR-like_sensor"/>
</dbReference>
<dbReference type="PROSITE" id="PS50932">
    <property type="entry name" value="HTH_LACI_2"/>
    <property type="match status" value="1"/>
</dbReference>
<evidence type="ECO:0000256" key="4">
    <source>
        <dbReference type="ARBA" id="ARBA00023163"/>
    </source>
</evidence>
<dbReference type="SUPFAM" id="SSF53822">
    <property type="entry name" value="Periplasmic binding protein-like I"/>
    <property type="match status" value="1"/>
</dbReference>
<reference evidence="7" key="1">
    <citation type="journal article" date="2019" name="Int. J. Syst. Evol. Microbiol.">
        <title>The Global Catalogue of Microorganisms (GCM) 10K type strain sequencing project: providing services to taxonomists for standard genome sequencing and annotation.</title>
        <authorList>
            <consortium name="The Broad Institute Genomics Platform"/>
            <consortium name="The Broad Institute Genome Sequencing Center for Infectious Disease"/>
            <person name="Wu L."/>
            <person name="Ma J."/>
        </authorList>
    </citation>
    <scope>NUCLEOTIDE SEQUENCE [LARGE SCALE GENOMIC DNA]</scope>
    <source>
        <strain evidence="7">TISTR 1827</strain>
    </source>
</reference>
<keyword evidence="7" id="KW-1185">Reference proteome</keyword>
<accession>A0ABW5QV54</accession>
<dbReference type="RefSeq" id="WP_379271284.1">
    <property type="nucleotide sequence ID" value="NZ_JBHUGT010000018.1"/>
</dbReference>
<keyword evidence="4" id="KW-0804">Transcription</keyword>
<dbReference type="GO" id="GO:0003677">
    <property type="term" value="F:DNA binding"/>
    <property type="evidence" value="ECO:0007669"/>
    <property type="project" value="UniProtKB-KW"/>
</dbReference>
<dbReference type="InterPro" id="IPR000843">
    <property type="entry name" value="HTH_LacI"/>
</dbReference>
<dbReference type="Proteomes" id="UP001597493">
    <property type="component" value="Unassembled WGS sequence"/>
</dbReference>
<dbReference type="Gene3D" id="1.10.260.40">
    <property type="entry name" value="lambda repressor-like DNA-binding domains"/>
    <property type="match status" value="1"/>
</dbReference>
<feature type="domain" description="HTH lacI-type" evidence="5">
    <location>
        <begin position="2"/>
        <end position="56"/>
    </location>
</feature>
<evidence type="ECO:0000256" key="1">
    <source>
        <dbReference type="ARBA" id="ARBA00022491"/>
    </source>
</evidence>
<keyword evidence="1" id="KW-0678">Repressor</keyword>
<protein>
    <submittedName>
        <fullName evidence="6">LacI family DNA-binding transcriptional regulator</fullName>
    </submittedName>
</protein>
<evidence type="ECO:0000259" key="5">
    <source>
        <dbReference type="PROSITE" id="PS50932"/>
    </source>
</evidence>
<dbReference type="Gene3D" id="3.40.50.2300">
    <property type="match status" value="2"/>
</dbReference>
<sequence>MVTIYDIAERAGCSAMTVSRVINNTGRISEKTRQRVKAIMAEMNYVPNIAARSLVLQETKLLSLVIPDITNPFYTTLARGAEDAARKFGYQLLFSNSDENLEKENATLDAVISARADGVLIAPVGDGSAPCLEQLKQHNIPVVLLDREVPGFEADTVLGDSKEGAKALTAMLLAQGHRRIAFINGSLSTSTARQRLLGYREGLSSAGIACDDAIVFEAGFADTGLAEIIGKLMDLEQRPTAVFAANNKIALAAIRSLHAAGLSIPRDMSVVCFDDLEADYVVDPFLTVAAQPAYEFGAVGVGLLVERIKDRSRQPRTVTLSSALMKRRSTAPLR</sequence>
<keyword evidence="3 6" id="KW-0238">DNA-binding</keyword>